<evidence type="ECO:0000313" key="3">
    <source>
        <dbReference type="Proteomes" id="UP001055172"/>
    </source>
</evidence>
<dbReference type="AlphaFoldDB" id="A0AA37LXR8"/>
<name>A0AA37LXR8_9PEZI</name>
<dbReference type="EMBL" id="BPPX01000034">
    <property type="protein sequence ID" value="GJC88602.1"/>
    <property type="molecule type" value="Genomic_DNA"/>
</dbReference>
<comment type="caution">
    <text evidence="2">The sequence shown here is derived from an EMBL/GenBank/DDBJ whole genome shotgun (WGS) entry which is preliminary data.</text>
</comment>
<accession>A0AA37LXR8</accession>
<feature type="region of interest" description="Disordered" evidence="1">
    <location>
        <begin position="174"/>
        <end position="221"/>
    </location>
</feature>
<sequence length="238" mass="26260">MSRTSKSSRQDRPSYLFRGVLLGSPIHPQPGQKSPLLKCRHKDKLVIHCFLAKHRLDARPVNVPSLRELAIVLHVNVASLSDPEWYAIEAKMGSSLVYRLSLLISDPCRLQNTFDFVAERPVWSCTHPSAAIFQLSPIGVVHPVSGTGDAAAANLPPAPYSSPPRCSLDVLTARSTTSPAETDTDGDANADVLPPYPTARHRPAQRPQRPQSPSLHAYYDAMPRRNPHRVFDILPRGM</sequence>
<gene>
    <name evidence="2" type="ORF">ColLi_11440</name>
</gene>
<keyword evidence="3" id="KW-1185">Reference proteome</keyword>
<feature type="compositionally biased region" description="Low complexity" evidence="1">
    <location>
        <begin position="205"/>
        <end position="214"/>
    </location>
</feature>
<proteinExistence type="predicted"/>
<reference evidence="2 3" key="1">
    <citation type="submission" date="2021-07" db="EMBL/GenBank/DDBJ databases">
        <title>Genome data of Colletotrichum spaethianum.</title>
        <authorList>
            <person name="Utami Y.D."/>
            <person name="Hiruma K."/>
        </authorList>
    </citation>
    <scope>NUCLEOTIDE SEQUENCE [LARGE SCALE GENOMIC DNA]</scope>
    <source>
        <strain evidence="2 3">MAFF 242679</strain>
    </source>
</reference>
<evidence type="ECO:0000313" key="2">
    <source>
        <dbReference type="EMBL" id="GJC88602.1"/>
    </source>
</evidence>
<dbReference type="Proteomes" id="UP001055172">
    <property type="component" value="Unassembled WGS sequence"/>
</dbReference>
<evidence type="ECO:0000256" key="1">
    <source>
        <dbReference type="SAM" id="MobiDB-lite"/>
    </source>
</evidence>
<organism evidence="2 3">
    <name type="scientific">Colletotrichum liriopes</name>
    <dbReference type="NCBI Taxonomy" id="708192"/>
    <lineage>
        <taxon>Eukaryota</taxon>
        <taxon>Fungi</taxon>
        <taxon>Dikarya</taxon>
        <taxon>Ascomycota</taxon>
        <taxon>Pezizomycotina</taxon>
        <taxon>Sordariomycetes</taxon>
        <taxon>Hypocreomycetidae</taxon>
        <taxon>Glomerellales</taxon>
        <taxon>Glomerellaceae</taxon>
        <taxon>Colletotrichum</taxon>
        <taxon>Colletotrichum spaethianum species complex</taxon>
    </lineage>
</organism>
<protein>
    <submittedName>
        <fullName evidence="2">Uncharacterized protein</fullName>
    </submittedName>
</protein>